<sequence>MSKYVLMGANAIIRPPRFEYDINSFPNEINIPYYGKIPRRPISFENSKKQKIIGSFFSPREQIPEMSCIIYLHGNASSQHEGMFLAPIFIPYGVAVLTFDFSGCGLSDGQYISLGYFERDDVTCAIDFVRKNFNVGRVALWGRSMGAATTLYALADDPTIAAAVIDSPFASLPDLVKEIAAKVHVPGFIASIAKSLIAKKIRELANFDISKLVPIEAAPSCFSPARFVHGEQDDFISKTHSEKIFEKYSGEDKEIFIVPGKHNSQRPLETQLYCVMFLASYLNAPLVYEDVIATLSGGASYQHFENVEEMMFAMDDE</sequence>
<dbReference type="VEuPathDB" id="TrichDB:TVAG_479170"/>
<evidence type="ECO:0000313" key="2">
    <source>
        <dbReference type="EMBL" id="EAX91009.1"/>
    </source>
</evidence>
<reference evidence="2" key="1">
    <citation type="submission" date="2006-10" db="EMBL/GenBank/DDBJ databases">
        <authorList>
            <person name="Amadeo P."/>
            <person name="Zhao Q."/>
            <person name="Wortman J."/>
            <person name="Fraser-Liggett C."/>
            <person name="Carlton J."/>
        </authorList>
    </citation>
    <scope>NUCLEOTIDE SEQUENCE</scope>
    <source>
        <strain evidence="2">G3</strain>
    </source>
</reference>
<dbReference type="eggNOG" id="KOG1552">
    <property type="taxonomic scope" value="Eukaryota"/>
</dbReference>
<proteinExistence type="predicted"/>
<dbReference type="AlphaFoldDB" id="A2FVQ7"/>
<dbReference type="VEuPathDB" id="TrichDB:TVAGG3_0156710"/>
<dbReference type="PANTHER" id="PTHR43358:SF4">
    <property type="entry name" value="ALPHA_BETA HYDROLASE FOLD-1 DOMAIN-CONTAINING PROTEIN"/>
    <property type="match status" value="1"/>
</dbReference>
<protein>
    <submittedName>
        <fullName evidence="2">Clan SC, family S9, unassigned serine peptidase</fullName>
    </submittedName>
</protein>
<accession>A2FVQ7</accession>
<dbReference type="InterPro" id="IPR029058">
    <property type="entry name" value="AB_hydrolase_fold"/>
</dbReference>
<gene>
    <name evidence="2" type="ORF">TVAG_479170</name>
</gene>
<evidence type="ECO:0000313" key="3">
    <source>
        <dbReference type="Proteomes" id="UP000001542"/>
    </source>
</evidence>
<name>A2FVQ7_TRIV3</name>
<dbReference type="InterPro" id="IPR022742">
    <property type="entry name" value="Hydrolase_4"/>
</dbReference>
<dbReference type="PANTHER" id="PTHR43358">
    <property type="entry name" value="ALPHA/BETA-HYDROLASE"/>
    <property type="match status" value="1"/>
</dbReference>
<dbReference type="OrthoDB" id="10249433at2759"/>
<dbReference type="Proteomes" id="UP000001542">
    <property type="component" value="Unassembled WGS sequence"/>
</dbReference>
<dbReference type="Pfam" id="PF12146">
    <property type="entry name" value="Hydrolase_4"/>
    <property type="match status" value="1"/>
</dbReference>
<dbReference type="STRING" id="5722.A2FVQ7"/>
<dbReference type="KEGG" id="tva:4748701"/>
<evidence type="ECO:0000259" key="1">
    <source>
        <dbReference type="Pfam" id="PF12146"/>
    </source>
</evidence>
<organism evidence="2 3">
    <name type="scientific">Trichomonas vaginalis (strain ATCC PRA-98 / G3)</name>
    <dbReference type="NCBI Taxonomy" id="412133"/>
    <lineage>
        <taxon>Eukaryota</taxon>
        <taxon>Metamonada</taxon>
        <taxon>Parabasalia</taxon>
        <taxon>Trichomonadida</taxon>
        <taxon>Trichomonadidae</taxon>
        <taxon>Trichomonas</taxon>
    </lineage>
</organism>
<dbReference type="SUPFAM" id="SSF53474">
    <property type="entry name" value="alpha/beta-Hydrolases"/>
    <property type="match status" value="1"/>
</dbReference>
<feature type="domain" description="Serine aminopeptidase S33" evidence="1">
    <location>
        <begin position="68"/>
        <end position="178"/>
    </location>
</feature>
<dbReference type="EMBL" id="DS114065">
    <property type="protein sequence ID" value="EAX91009.1"/>
    <property type="molecule type" value="Genomic_DNA"/>
</dbReference>
<dbReference type="Gene3D" id="3.40.50.1820">
    <property type="entry name" value="alpha/beta hydrolase"/>
    <property type="match status" value="1"/>
</dbReference>
<dbReference type="InParanoid" id="A2FVQ7"/>
<dbReference type="SMR" id="A2FVQ7"/>
<dbReference type="RefSeq" id="XP_001303939.1">
    <property type="nucleotide sequence ID" value="XM_001303938.1"/>
</dbReference>
<dbReference type="InterPro" id="IPR052920">
    <property type="entry name" value="DNA-binding_regulatory"/>
</dbReference>
<dbReference type="OMA" id="FEGGHNG"/>
<reference evidence="2" key="2">
    <citation type="journal article" date="2007" name="Science">
        <title>Draft genome sequence of the sexually transmitted pathogen Trichomonas vaginalis.</title>
        <authorList>
            <person name="Carlton J.M."/>
            <person name="Hirt R.P."/>
            <person name="Silva J.C."/>
            <person name="Delcher A.L."/>
            <person name="Schatz M."/>
            <person name="Zhao Q."/>
            <person name="Wortman J.R."/>
            <person name="Bidwell S.L."/>
            <person name="Alsmark U.C.M."/>
            <person name="Besteiro S."/>
            <person name="Sicheritz-Ponten T."/>
            <person name="Noel C.J."/>
            <person name="Dacks J.B."/>
            <person name="Foster P.G."/>
            <person name="Simillion C."/>
            <person name="Van de Peer Y."/>
            <person name="Miranda-Saavedra D."/>
            <person name="Barton G.J."/>
            <person name="Westrop G.D."/>
            <person name="Mueller S."/>
            <person name="Dessi D."/>
            <person name="Fiori P.L."/>
            <person name="Ren Q."/>
            <person name="Paulsen I."/>
            <person name="Zhang H."/>
            <person name="Bastida-Corcuera F.D."/>
            <person name="Simoes-Barbosa A."/>
            <person name="Brown M.T."/>
            <person name="Hayes R.D."/>
            <person name="Mukherjee M."/>
            <person name="Okumura C.Y."/>
            <person name="Schneider R."/>
            <person name="Smith A.J."/>
            <person name="Vanacova S."/>
            <person name="Villalvazo M."/>
            <person name="Haas B.J."/>
            <person name="Pertea M."/>
            <person name="Feldblyum T.V."/>
            <person name="Utterback T.R."/>
            <person name="Shu C.L."/>
            <person name="Osoegawa K."/>
            <person name="de Jong P.J."/>
            <person name="Hrdy I."/>
            <person name="Horvathova L."/>
            <person name="Zubacova Z."/>
            <person name="Dolezal P."/>
            <person name="Malik S.B."/>
            <person name="Logsdon J.M. Jr."/>
            <person name="Henze K."/>
            <person name="Gupta A."/>
            <person name="Wang C.C."/>
            <person name="Dunne R.L."/>
            <person name="Upcroft J.A."/>
            <person name="Upcroft P."/>
            <person name="White O."/>
            <person name="Salzberg S.L."/>
            <person name="Tang P."/>
            <person name="Chiu C.-H."/>
            <person name="Lee Y.-S."/>
            <person name="Embley T.M."/>
            <person name="Coombs G.H."/>
            <person name="Mottram J.C."/>
            <person name="Tachezy J."/>
            <person name="Fraser-Liggett C.M."/>
            <person name="Johnson P.J."/>
        </authorList>
    </citation>
    <scope>NUCLEOTIDE SEQUENCE [LARGE SCALE GENOMIC DNA]</scope>
    <source>
        <strain evidence="2">G3</strain>
    </source>
</reference>
<dbReference type="FunCoup" id="A2FVQ7">
    <property type="interactions" value="191"/>
</dbReference>
<keyword evidence="3" id="KW-1185">Reference proteome</keyword>